<dbReference type="InterPro" id="IPR001387">
    <property type="entry name" value="Cro/C1-type_HTH"/>
</dbReference>
<name>X8CJ34_MYCXE</name>
<comment type="caution">
    <text evidence="3">The sequence shown here is derived from an EMBL/GenBank/DDBJ whole genome shotgun (WGS) entry which is preliminary data.</text>
</comment>
<proteinExistence type="predicted"/>
<dbReference type="EMBL" id="JAOB01000030">
    <property type="protein sequence ID" value="EUA56392.1"/>
    <property type="molecule type" value="Genomic_DNA"/>
</dbReference>
<feature type="domain" description="HTH cro/C1-type" evidence="2">
    <location>
        <begin position="8"/>
        <end position="38"/>
    </location>
</feature>
<reference evidence="3" key="1">
    <citation type="submission" date="2014-01" db="EMBL/GenBank/DDBJ databases">
        <authorList>
            <person name="Brown-Elliot B."/>
            <person name="Wallace R."/>
            <person name="Lenaerts A."/>
            <person name="Ordway D."/>
            <person name="DeGroote M.A."/>
            <person name="Parker T."/>
            <person name="Sizemore C."/>
            <person name="Tallon L.J."/>
            <person name="Sadzewicz L.K."/>
            <person name="Sengamalay N."/>
            <person name="Fraser C.M."/>
            <person name="Hine E."/>
            <person name="Shefchek K.A."/>
            <person name="Das S.P."/>
            <person name="Tettelin H."/>
        </authorList>
    </citation>
    <scope>NUCLEOTIDE SEQUENCE [LARGE SCALE GENOMIC DNA]</scope>
    <source>
        <strain evidence="3">4042</strain>
    </source>
</reference>
<sequence length="174" mass="19211">MHRSASWVAQIERGEIRLIDLTVIQRLAAVLGAPLQEFIEAALGPDTETVRNRPYVERLRLAIAGHPAPDSIITRVADGPTLRPGITATTHSARLAAYPRQRLPRHRASNRYSHQRVGKSQPHRCENSTPRTPFAACPDLSSRRGDAGQSRRPRCGWVAADRAIAAAERTHDPP</sequence>
<feature type="region of interest" description="Disordered" evidence="1">
    <location>
        <begin position="105"/>
        <end position="156"/>
    </location>
</feature>
<dbReference type="AlphaFoldDB" id="X8CJ34"/>
<accession>X8CJ34</accession>
<evidence type="ECO:0000256" key="1">
    <source>
        <dbReference type="SAM" id="MobiDB-lite"/>
    </source>
</evidence>
<dbReference type="PROSITE" id="PS50943">
    <property type="entry name" value="HTH_CROC1"/>
    <property type="match status" value="1"/>
</dbReference>
<evidence type="ECO:0000313" key="3">
    <source>
        <dbReference type="EMBL" id="EUA56392.1"/>
    </source>
</evidence>
<organism evidence="3">
    <name type="scientific">Mycobacterium xenopi 4042</name>
    <dbReference type="NCBI Taxonomy" id="1299334"/>
    <lineage>
        <taxon>Bacteria</taxon>
        <taxon>Bacillati</taxon>
        <taxon>Actinomycetota</taxon>
        <taxon>Actinomycetes</taxon>
        <taxon>Mycobacteriales</taxon>
        <taxon>Mycobacteriaceae</taxon>
        <taxon>Mycobacterium</taxon>
    </lineage>
</organism>
<feature type="compositionally biased region" description="Basic residues" evidence="1">
    <location>
        <begin position="105"/>
        <end position="117"/>
    </location>
</feature>
<gene>
    <name evidence="3" type="ORF">I553_2724</name>
</gene>
<evidence type="ECO:0000259" key="2">
    <source>
        <dbReference type="PROSITE" id="PS50943"/>
    </source>
</evidence>
<protein>
    <submittedName>
        <fullName evidence="3">Transcriptional regulatory domain protein</fullName>
    </submittedName>
</protein>
<dbReference type="PATRIC" id="fig|1299334.3.peg.3054"/>
<dbReference type="CDD" id="cd00093">
    <property type="entry name" value="HTH_XRE"/>
    <property type="match status" value="1"/>
</dbReference>